<proteinExistence type="predicted"/>
<accession>A0ABV7YNT2</accession>
<name>A0ABV7YNT2_9ACTN</name>
<dbReference type="InterPro" id="IPR007278">
    <property type="entry name" value="DUF397"/>
</dbReference>
<organism evidence="2 3">
    <name type="scientific">Tenggerimyces flavus</name>
    <dbReference type="NCBI Taxonomy" id="1708749"/>
    <lineage>
        <taxon>Bacteria</taxon>
        <taxon>Bacillati</taxon>
        <taxon>Actinomycetota</taxon>
        <taxon>Actinomycetes</taxon>
        <taxon>Propionibacteriales</taxon>
        <taxon>Nocardioidaceae</taxon>
        <taxon>Tenggerimyces</taxon>
    </lineage>
</organism>
<sequence length="76" mass="8367">MSDPKKPTVDSLGIDISSLTWRSSSEGAGAIELAFSGEWVLMRVADDPEGRVLVYDHFEWDCFLDGAKKGEFDDAV</sequence>
<feature type="domain" description="DUF397" evidence="1">
    <location>
        <begin position="20"/>
        <end position="68"/>
    </location>
</feature>
<evidence type="ECO:0000313" key="2">
    <source>
        <dbReference type="EMBL" id="MFC3765684.1"/>
    </source>
</evidence>
<keyword evidence="3" id="KW-1185">Reference proteome</keyword>
<dbReference type="Pfam" id="PF04149">
    <property type="entry name" value="DUF397"/>
    <property type="match status" value="1"/>
</dbReference>
<dbReference type="EMBL" id="JBHRZH010000041">
    <property type="protein sequence ID" value="MFC3765684.1"/>
    <property type="molecule type" value="Genomic_DNA"/>
</dbReference>
<protein>
    <submittedName>
        <fullName evidence="2">DUF397 domain-containing protein</fullName>
    </submittedName>
</protein>
<dbReference type="RefSeq" id="WP_205116424.1">
    <property type="nucleotide sequence ID" value="NZ_JAFBCM010000001.1"/>
</dbReference>
<evidence type="ECO:0000259" key="1">
    <source>
        <dbReference type="Pfam" id="PF04149"/>
    </source>
</evidence>
<dbReference type="Proteomes" id="UP001595699">
    <property type="component" value="Unassembled WGS sequence"/>
</dbReference>
<evidence type="ECO:0000313" key="3">
    <source>
        <dbReference type="Proteomes" id="UP001595699"/>
    </source>
</evidence>
<reference evidence="3" key="1">
    <citation type="journal article" date="2019" name="Int. J. Syst. Evol. Microbiol.">
        <title>The Global Catalogue of Microorganisms (GCM) 10K type strain sequencing project: providing services to taxonomists for standard genome sequencing and annotation.</title>
        <authorList>
            <consortium name="The Broad Institute Genomics Platform"/>
            <consortium name="The Broad Institute Genome Sequencing Center for Infectious Disease"/>
            <person name="Wu L."/>
            <person name="Ma J."/>
        </authorList>
    </citation>
    <scope>NUCLEOTIDE SEQUENCE [LARGE SCALE GENOMIC DNA]</scope>
    <source>
        <strain evidence="3">CGMCC 4.7241</strain>
    </source>
</reference>
<gene>
    <name evidence="2" type="ORF">ACFOUW_32950</name>
</gene>
<comment type="caution">
    <text evidence="2">The sequence shown here is derived from an EMBL/GenBank/DDBJ whole genome shotgun (WGS) entry which is preliminary data.</text>
</comment>